<evidence type="ECO:0000256" key="2">
    <source>
        <dbReference type="ARBA" id="ARBA00008896"/>
    </source>
</evidence>
<dbReference type="InterPro" id="IPR006130">
    <property type="entry name" value="Asp/Orn_carbamoylTrfase"/>
</dbReference>
<feature type="domain" description="Aspartate/ornithine carbamoyltransferase carbamoyl-P binding" evidence="9">
    <location>
        <begin position="7"/>
        <end position="147"/>
    </location>
</feature>
<gene>
    <name evidence="7" type="primary">pyrB</name>
    <name evidence="10" type="ordered locus">Calag_1026</name>
</gene>
<dbReference type="GO" id="GO:0004070">
    <property type="term" value="F:aspartate carbamoyltransferase activity"/>
    <property type="evidence" value="ECO:0007669"/>
    <property type="project" value="UniProtKB-UniRule"/>
</dbReference>
<evidence type="ECO:0000259" key="9">
    <source>
        <dbReference type="Pfam" id="PF02729"/>
    </source>
</evidence>
<comment type="function">
    <text evidence="5 7">Catalyzes the condensation of carbamoyl phosphate and aspartate to form carbamoyl aspartate and inorganic phosphate, the committed step in the de novo pyrimidine nucleotide biosynthesis pathway.</text>
</comment>
<keyword evidence="3 7" id="KW-0808">Transferase</keyword>
<evidence type="ECO:0000256" key="6">
    <source>
        <dbReference type="ARBA" id="ARBA00048859"/>
    </source>
</evidence>
<dbReference type="KEGG" id="clg:Calag_1026"/>
<dbReference type="Pfam" id="PF00185">
    <property type="entry name" value="OTCace"/>
    <property type="match status" value="1"/>
</dbReference>
<sequence length="309" mass="34744">MVWSGHDVVNVLDFNREDLELLFSKADDMRKQLKENHVRKILSDKIIGLAFFEPSTRTRMSFETAAKRLGAETVGFTGEEGTSVAKGESFADTIKMLDSYVDAIVLRHKYEGAALFAADVAEHPIINGGDGRSHHPTQAFLDLYTTRTLFDRIDGLTFALVGDLKYSRTVSSLIFALSMFKPKEIILISPPQLGLREEIKLFALNHGLKLREEKDISVISDADVIYVTRIQKERFPDLQEYEKVRGSYKITKKLLETYAKKTAKVLHPLPRVDELSPDVDKTSYQGYFTQASLGVPLRMALLSLVLGGE</sequence>
<dbReference type="PROSITE" id="PS00097">
    <property type="entry name" value="CARBAMOYLTRANSFERASE"/>
    <property type="match status" value="1"/>
</dbReference>
<dbReference type="EMBL" id="CP003378">
    <property type="protein sequence ID" value="AFZ70748.1"/>
    <property type="molecule type" value="Genomic_DNA"/>
</dbReference>
<dbReference type="InterPro" id="IPR036901">
    <property type="entry name" value="Asp/Orn_carbamoylTrfase_sf"/>
</dbReference>
<comment type="catalytic activity">
    <reaction evidence="6 7">
        <text>carbamoyl phosphate + L-aspartate = N-carbamoyl-L-aspartate + phosphate + H(+)</text>
        <dbReference type="Rhea" id="RHEA:20013"/>
        <dbReference type="ChEBI" id="CHEBI:15378"/>
        <dbReference type="ChEBI" id="CHEBI:29991"/>
        <dbReference type="ChEBI" id="CHEBI:32814"/>
        <dbReference type="ChEBI" id="CHEBI:43474"/>
        <dbReference type="ChEBI" id="CHEBI:58228"/>
        <dbReference type="EC" id="2.1.3.2"/>
    </reaction>
</comment>
<protein>
    <recommendedName>
        <fullName evidence="7">Aspartate carbamoyltransferase</fullName>
        <ecNumber evidence="7">2.1.3.2</ecNumber>
    </recommendedName>
    <alternativeName>
        <fullName evidence="7">Aspartate transcarbamylase</fullName>
        <shortName evidence="7">ATCase</shortName>
    </alternativeName>
</protein>
<dbReference type="FunCoup" id="L0AA21">
    <property type="interactions" value="179"/>
</dbReference>
<dbReference type="GO" id="GO:0006207">
    <property type="term" value="P:'de novo' pyrimidine nucleobase biosynthetic process"/>
    <property type="evidence" value="ECO:0007669"/>
    <property type="project" value="InterPro"/>
</dbReference>
<feature type="binding site" evidence="7">
    <location>
        <position position="168"/>
    </location>
    <ligand>
        <name>L-aspartate</name>
        <dbReference type="ChEBI" id="CHEBI:29991"/>
    </ligand>
</feature>
<comment type="subunit">
    <text evidence="7">Heterooligomer of catalytic and regulatory chains.</text>
</comment>
<dbReference type="EC" id="2.1.3.2" evidence="7"/>
<dbReference type="Gene3D" id="3.40.50.1370">
    <property type="entry name" value="Aspartate/ornithine carbamoyltransferase"/>
    <property type="match status" value="2"/>
</dbReference>
<feature type="binding site" evidence="7">
    <location>
        <position position="135"/>
    </location>
    <ligand>
        <name>carbamoyl phosphate</name>
        <dbReference type="ChEBI" id="CHEBI:58228"/>
    </ligand>
</feature>
<feature type="binding site" evidence="7">
    <location>
        <position position="107"/>
    </location>
    <ligand>
        <name>carbamoyl phosphate</name>
        <dbReference type="ChEBI" id="CHEBI:58228"/>
    </ligand>
</feature>
<dbReference type="InterPro" id="IPR002082">
    <property type="entry name" value="Asp_carbamoyltransf"/>
</dbReference>
<dbReference type="HAMAP" id="MF_00001">
    <property type="entry name" value="Asp_carb_tr"/>
    <property type="match status" value="1"/>
</dbReference>
<evidence type="ECO:0000256" key="1">
    <source>
        <dbReference type="ARBA" id="ARBA00004852"/>
    </source>
</evidence>
<dbReference type="RefSeq" id="WP_015232645.1">
    <property type="nucleotide sequence ID" value="NC_019791.1"/>
</dbReference>
<evidence type="ECO:0000256" key="5">
    <source>
        <dbReference type="ARBA" id="ARBA00043884"/>
    </source>
</evidence>
<comment type="similarity">
    <text evidence="2 7">Belongs to the aspartate/ornithine carbamoyltransferase superfamily. ATCase family.</text>
</comment>
<dbReference type="PRINTS" id="PR00101">
    <property type="entry name" value="ATCASE"/>
</dbReference>
<dbReference type="Pfam" id="PF02729">
    <property type="entry name" value="OTCace_N"/>
    <property type="match status" value="1"/>
</dbReference>
<accession>L0AA21</accession>
<dbReference type="Proteomes" id="UP000010469">
    <property type="component" value="Chromosome"/>
</dbReference>
<dbReference type="PANTHER" id="PTHR45753">
    <property type="entry name" value="ORNITHINE CARBAMOYLTRANSFERASE, MITOCHONDRIAL"/>
    <property type="match status" value="1"/>
</dbReference>
<proteinExistence type="inferred from homology"/>
<dbReference type="GO" id="GO:0044205">
    <property type="term" value="P:'de novo' UMP biosynthetic process"/>
    <property type="evidence" value="ECO:0007669"/>
    <property type="project" value="UniProtKB-UniRule"/>
</dbReference>
<evidence type="ECO:0000313" key="10">
    <source>
        <dbReference type="EMBL" id="AFZ70748.1"/>
    </source>
</evidence>
<dbReference type="OrthoDB" id="7792at2157"/>
<dbReference type="GO" id="GO:0016597">
    <property type="term" value="F:amino acid binding"/>
    <property type="evidence" value="ECO:0007669"/>
    <property type="project" value="InterPro"/>
</dbReference>
<feature type="binding site" evidence="7">
    <location>
        <position position="58"/>
    </location>
    <ligand>
        <name>carbamoyl phosphate</name>
        <dbReference type="ChEBI" id="CHEBI:58228"/>
    </ligand>
</feature>
<dbReference type="AlphaFoldDB" id="L0AA21"/>
<feature type="binding site" evidence="7">
    <location>
        <position position="229"/>
    </location>
    <ligand>
        <name>L-aspartate</name>
        <dbReference type="ChEBI" id="CHEBI:29991"/>
    </ligand>
</feature>
<evidence type="ECO:0000256" key="7">
    <source>
        <dbReference type="HAMAP-Rule" id="MF_00001"/>
    </source>
</evidence>
<feature type="binding site" evidence="7">
    <location>
        <position position="270"/>
    </location>
    <ligand>
        <name>carbamoyl phosphate</name>
        <dbReference type="ChEBI" id="CHEBI:58228"/>
    </ligand>
</feature>
<feature type="binding site" evidence="7">
    <location>
        <position position="86"/>
    </location>
    <ligand>
        <name>L-aspartate</name>
        <dbReference type="ChEBI" id="CHEBI:29991"/>
    </ligand>
</feature>
<feature type="binding site" evidence="7">
    <location>
        <position position="269"/>
    </location>
    <ligand>
        <name>carbamoyl phosphate</name>
        <dbReference type="ChEBI" id="CHEBI:58228"/>
    </ligand>
</feature>
<organism evidence="10 11">
    <name type="scientific">Caldisphaera lagunensis (strain DSM 15908 / JCM 11604 / ANMR 0165 / IC-154)</name>
    <dbReference type="NCBI Taxonomy" id="1056495"/>
    <lineage>
        <taxon>Archaea</taxon>
        <taxon>Thermoproteota</taxon>
        <taxon>Thermoprotei</taxon>
        <taxon>Acidilobales</taxon>
        <taxon>Caldisphaeraceae</taxon>
        <taxon>Caldisphaera</taxon>
    </lineage>
</organism>
<dbReference type="NCBIfam" id="TIGR00670">
    <property type="entry name" value="asp_carb_tr"/>
    <property type="match status" value="1"/>
</dbReference>
<reference evidence="11" key="1">
    <citation type="submission" date="2012-03" db="EMBL/GenBank/DDBJ databases">
        <title>Complete genome of Caldisphaera lagunensis DSM 15908.</title>
        <authorList>
            <person name="Lucas S."/>
            <person name="Copeland A."/>
            <person name="Lapidus A."/>
            <person name="Glavina del Rio T."/>
            <person name="Dalin E."/>
            <person name="Tice H."/>
            <person name="Bruce D."/>
            <person name="Goodwin L."/>
            <person name="Pitluck S."/>
            <person name="Peters L."/>
            <person name="Mikhailova N."/>
            <person name="Teshima H."/>
            <person name="Kyrpides N."/>
            <person name="Mavromatis K."/>
            <person name="Ivanova N."/>
            <person name="Brettin T."/>
            <person name="Detter J.C."/>
            <person name="Han C."/>
            <person name="Larimer F."/>
            <person name="Land M."/>
            <person name="Hauser L."/>
            <person name="Markowitz V."/>
            <person name="Cheng J.-F."/>
            <person name="Hugenholtz P."/>
            <person name="Woyke T."/>
            <person name="Wu D."/>
            <person name="Spring S."/>
            <person name="Schroeder M."/>
            <person name="Brambilla E."/>
            <person name="Klenk H.-P."/>
            <person name="Eisen J.A."/>
        </authorList>
    </citation>
    <scope>NUCLEOTIDE SEQUENCE [LARGE SCALE GENOMIC DNA]</scope>
    <source>
        <strain evidence="11">DSM 15908 / JCM 11604 / IC-154</strain>
    </source>
</reference>
<dbReference type="GeneID" id="14212286"/>
<dbReference type="HOGENOM" id="CLU_043846_1_2_2"/>
<comment type="pathway">
    <text evidence="1 7">Pyrimidine metabolism; UMP biosynthesis via de novo pathway; (S)-dihydroorotate from bicarbonate: step 2/3.</text>
</comment>
<dbReference type="STRING" id="1056495.Calag_1026"/>
<feature type="binding site" evidence="7">
    <location>
        <position position="57"/>
    </location>
    <ligand>
        <name>carbamoyl phosphate</name>
        <dbReference type="ChEBI" id="CHEBI:58228"/>
    </ligand>
</feature>
<dbReference type="NCBIfam" id="NF002032">
    <property type="entry name" value="PRK00856.1"/>
    <property type="match status" value="1"/>
</dbReference>
<evidence type="ECO:0000259" key="8">
    <source>
        <dbReference type="Pfam" id="PF00185"/>
    </source>
</evidence>
<name>L0AA21_CALLD</name>
<dbReference type="UniPathway" id="UPA00070">
    <property type="reaction ID" value="UER00116"/>
</dbReference>
<dbReference type="InterPro" id="IPR006132">
    <property type="entry name" value="Asp/Orn_carbamoyltranf_P-bd"/>
</dbReference>
<dbReference type="PRINTS" id="PR00100">
    <property type="entry name" value="AOTCASE"/>
</dbReference>
<dbReference type="GO" id="GO:0006520">
    <property type="term" value="P:amino acid metabolic process"/>
    <property type="evidence" value="ECO:0007669"/>
    <property type="project" value="InterPro"/>
</dbReference>
<feature type="binding site" evidence="7">
    <location>
        <position position="138"/>
    </location>
    <ligand>
        <name>carbamoyl phosphate</name>
        <dbReference type="ChEBI" id="CHEBI:58228"/>
    </ligand>
</feature>
<evidence type="ECO:0000256" key="4">
    <source>
        <dbReference type="ARBA" id="ARBA00022975"/>
    </source>
</evidence>
<dbReference type="InterPro" id="IPR006131">
    <property type="entry name" value="Asp_carbamoyltransf_Asp/Orn-bd"/>
</dbReference>
<dbReference type="FunFam" id="3.40.50.1370:FF:000002">
    <property type="entry name" value="Aspartate carbamoyltransferase 2"/>
    <property type="match status" value="1"/>
</dbReference>
<feature type="domain" description="Aspartate/ornithine carbamoyltransferase Asp/Orn-binding" evidence="8">
    <location>
        <begin position="154"/>
        <end position="304"/>
    </location>
</feature>
<dbReference type="InParanoid" id="L0AA21"/>
<dbReference type="eggNOG" id="arCOG00911">
    <property type="taxonomic scope" value="Archaea"/>
</dbReference>
<keyword evidence="4 7" id="KW-0665">Pyrimidine biosynthesis</keyword>
<evidence type="ECO:0000313" key="11">
    <source>
        <dbReference type="Proteomes" id="UP000010469"/>
    </source>
</evidence>
<dbReference type="SUPFAM" id="SSF53671">
    <property type="entry name" value="Aspartate/ornithine carbamoyltransferase"/>
    <property type="match status" value="1"/>
</dbReference>
<keyword evidence="11" id="KW-1185">Reference proteome</keyword>
<evidence type="ECO:0000256" key="3">
    <source>
        <dbReference type="ARBA" id="ARBA00022679"/>
    </source>
</evidence>
<dbReference type="PANTHER" id="PTHR45753:SF6">
    <property type="entry name" value="ASPARTATE CARBAMOYLTRANSFERASE"/>
    <property type="match status" value="1"/>
</dbReference>